<proteinExistence type="predicted"/>
<organism evidence="1 2">
    <name type="scientific">Lusitaniella coriacea LEGE 07157</name>
    <dbReference type="NCBI Taxonomy" id="945747"/>
    <lineage>
        <taxon>Bacteria</taxon>
        <taxon>Bacillati</taxon>
        <taxon>Cyanobacteriota</taxon>
        <taxon>Cyanophyceae</taxon>
        <taxon>Spirulinales</taxon>
        <taxon>Lusitaniellaceae</taxon>
        <taxon>Lusitaniella</taxon>
    </lineage>
</organism>
<comment type="caution">
    <text evidence="1">The sequence shown here is derived from an EMBL/GenBank/DDBJ whole genome shotgun (WGS) entry which is preliminary data.</text>
</comment>
<dbReference type="RefSeq" id="WP_194030415.1">
    <property type="nucleotide sequence ID" value="NZ_JADEWZ010000023.1"/>
</dbReference>
<sequence>MLKTVEGIYQNGQIQLTELPPGVRDSTQVLITFLDPNKLDPSQLRQLIDQLETILGIQQGFNEVNAGQTRPLDDFIQAMQQKHEISG</sequence>
<evidence type="ECO:0000313" key="1">
    <source>
        <dbReference type="EMBL" id="MBE9117334.1"/>
    </source>
</evidence>
<keyword evidence="2" id="KW-1185">Reference proteome</keyword>
<evidence type="ECO:0000313" key="2">
    <source>
        <dbReference type="Proteomes" id="UP000654482"/>
    </source>
</evidence>
<dbReference type="Proteomes" id="UP000654482">
    <property type="component" value="Unassembled WGS sequence"/>
</dbReference>
<dbReference type="EMBL" id="JADEWZ010000023">
    <property type="protein sequence ID" value="MBE9117334.1"/>
    <property type="molecule type" value="Genomic_DNA"/>
</dbReference>
<dbReference type="AlphaFoldDB" id="A0A8J7J428"/>
<name>A0A8J7J428_9CYAN</name>
<protein>
    <submittedName>
        <fullName evidence="1">Uncharacterized protein</fullName>
    </submittedName>
</protein>
<gene>
    <name evidence="1" type="ORF">IQ249_15655</name>
</gene>
<reference evidence="1" key="1">
    <citation type="submission" date="2020-10" db="EMBL/GenBank/DDBJ databases">
        <authorList>
            <person name="Castelo-Branco R."/>
            <person name="Eusebio N."/>
            <person name="Adriana R."/>
            <person name="Vieira A."/>
            <person name="Brugerolle De Fraissinette N."/>
            <person name="Rezende De Castro R."/>
            <person name="Schneider M.P."/>
            <person name="Vasconcelos V."/>
            <person name="Leao P.N."/>
        </authorList>
    </citation>
    <scope>NUCLEOTIDE SEQUENCE</scope>
    <source>
        <strain evidence="1">LEGE 07157</strain>
    </source>
</reference>
<accession>A0A8J7J428</accession>